<name>A0A4P7VMV6_9BACT</name>
<keyword evidence="3" id="KW-1185">Reference proteome</keyword>
<dbReference type="Proteomes" id="UP000297031">
    <property type="component" value="Chromosome"/>
</dbReference>
<evidence type="ECO:0000313" key="3">
    <source>
        <dbReference type="Proteomes" id="UP000297031"/>
    </source>
</evidence>
<sequence>MKLHIVLFSLLVVMLAGCTAATTTENLAGARLLIENNDFASAQSMCDEVRNAVESDDSNVEVEDLCELAILYMQLADHTDRDDNVEYARQAYMHSLECDSAGAIDYYSRLGVDEMAQVVLLSSIVRSTTAVPEIDEQGDTLLVVPDDDSYMIP</sequence>
<dbReference type="EMBL" id="CP039393">
    <property type="protein sequence ID" value="QCD34528.1"/>
    <property type="molecule type" value="Genomic_DNA"/>
</dbReference>
<proteinExistence type="predicted"/>
<dbReference type="PROSITE" id="PS51257">
    <property type="entry name" value="PROKAR_LIPOPROTEIN"/>
    <property type="match status" value="1"/>
</dbReference>
<accession>A0A4P7VMV6</accession>
<dbReference type="OrthoDB" id="1100534at2"/>
<protein>
    <recommendedName>
        <fullName evidence="4">Tetratricopeptide repeat protein</fullName>
    </recommendedName>
</protein>
<dbReference type="KEGG" id="mgod:E7746_00835"/>
<gene>
    <name evidence="2" type="ORF">E7746_00835</name>
</gene>
<dbReference type="RefSeq" id="WP_136409537.1">
    <property type="nucleotide sequence ID" value="NZ_CP039393.1"/>
</dbReference>
<keyword evidence="1" id="KW-0732">Signal</keyword>
<evidence type="ECO:0000256" key="1">
    <source>
        <dbReference type="SAM" id="SignalP"/>
    </source>
</evidence>
<organism evidence="2 3">
    <name type="scientific">Muribaculum gordoncarteri</name>
    <dbReference type="NCBI Taxonomy" id="2530390"/>
    <lineage>
        <taxon>Bacteria</taxon>
        <taxon>Pseudomonadati</taxon>
        <taxon>Bacteroidota</taxon>
        <taxon>Bacteroidia</taxon>
        <taxon>Bacteroidales</taxon>
        <taxon>Muribaculaceae</taxon>
        <taxon>Muribaculum</taxon>
    </lineage>
</organism>
<evidence type="ECO:0000313" key="2">
    <source>
        <dbReference type="EMBL" id="QCD34528.1"/>
    </source>
</evidence>
<dbReference type="AlphaFoldDB" id="A0A4P7VMV6"/>
<feature type="signal peptide" evidence="1">
    <location>
        <begin position="1"/>
        <end position="20"/>
    </location>
</feature>
<reference evidence="2 3" key="1">
    <citation type="submission" date="2019-02" db="EMBL/GenBank/DDBJ databases">
        <title>Isolation and identification of novel species under the genus Muribaculum.</title>
        <authorList>
            <person name="Miyake S."/>
            <person name="Ding Y."/>
            <person name="Low A."/>
            <person name="Soh M."/>
            <person name="Seedorf H."/>
        </authorList>
    </citation>
    <scope>NUCLEOTIDE SEQUENCE [LARGE SCALE GENOMIC DNA]</scope>
    <source>
        <strain evidence="2 3">TLL-A4</strain>
    </source>
</reference>
<feature type="chain" id="PRO_5020616715" description="Tetratricopeptide repeat protein" evidence="1">
    <location>
        <begin position="21"/>
        <end position="153"/>
    </location>
</feature>
<evidence type="ECO:0008006" key="4">
    <source>
        <dbReference type="Google" id="ProtNLM"/>
    </source>
</evidence>